<evidence type="ECO:0008006" key="3">
    <source>
        <dbReference type="Google" id="ProtNLM"/>
    </source>
</evidence>
<dbReference type="Gene3D" id="2.130.10.10">
    <property type="entry name" value="YVTN repeat-like/Quinoprotein amine dehydrogenase"/>
    <property type="match status" value="1"/>
</dbReference>
<dbReference type="PANTHER" id="PTHR47197:SF3">
    <property type="entry name" value="DIHYDRO-HEME D1 DEHYDROGENASE"/>
    <property type="match status" value="1"/>
</dbReference>
<dbReference type="SUPFAM" id="SSF50969">
    <property type="entry name" value="YVTN repeat-like/Quinoprotein amine dehydrogenase"/>
    <property type="match status" value="1"/>
</dbReference>
<dbReference type="PROSITE" id="PS51257">
    <property type="entry name" value="PROKAR_LIPOPROTEIN"/>
    <property type="match status" value="1"/>
</dbReference>
<dbReference type="InterPro" id="IPR011044">
    <property type="entry name" value="Quino_amine_DH_bsu"/>
</dbReference>
<reference evidence="1" key="1">
    <citation type="submission" date="2022-07" db="EMBL/GenBank/DDBJ databases">
        <title>Taxonomy of Novel Oxalotrophic and Methylotrophic Bacteria.</title>
        <authorList>
            <person name="Sahin N."/>
            <person name="Tani A."/>
        </authorList>
    </citation>
    <scope>NUCLEOTIDE SEQUENCE</scope>
    <source>
        <strain evidence="1">Y10</strain>
    </source>
</reference>
<dbReference type="InterPro" id="IPR031815">
    <property type="entry name" value="DUF5074"/>
</dbReference>
<dbReference type="Pfam" id="PF16819">
    <property type="entry name" value="DUF5074"/>
    <property type="match status" value="1"/>
</dbReference>
<name>A0ABQ5MKZ8_9FLAO</name>
<protein>
    <recommendedName>
        <fullName evidence="3">40-residue YVTN family beta-propeller repeat-containing protein</fullName>
    </recommendedName>
</protein>
<proteinExistence type="predicted"/>
<dbReference type="InterPro" id="IPR015943">
    <property type="entry name" value="WD40/YVTN_repeat-like_dom_sf"/>
</dbReference>
<gene>
    <name evidence="1" type="ORF">Y10_24110</name>
</gene>
<evidence type="ECO:0000313" key="1">
    <source>
        <dbReference type="EMBL" id="GLB50043.1"/>
    </source>
</evidence>
<organism evidence="1 2">
    <name type="scientific">Neptunitalea lumnitzerae</name>
    <dbReference type="NCBI Taxonomy" id="2965509"/>
    <lineage>
        <taxon>Bacteria</taxon>
        <taxon>Pseudomonadati</taxon>
        <taxon>Bacteroidota</taxon>
        <taxon>Flavobacteriia</taxon>
        <taxon>Flavobacteriales</taxon>
        <taxon>Flavobacteriaceae</taxon>
        <taxon>Neptunitalea</taxon>
    </lineage>
</organism>
<accession>A0ABQ5MKZ8</accession>
<dbReference type="PANTHER" id="PTHR47197">
    <property type="entry name" value="PROTEIN NIRF"/>
    <property type="match status" value="1"/>
</dbReference>
<dbReference type="Proteomes" id="UP001143543">
    <property type="component" value="Unassembled WGS sequence"/>
</dbReference>
<dbReference type="EMBL" id="BRVO01000002">
    <property type="protein sequence ID" value="GLB50043.1"/>
    <property type="molecule type" value="Genomic_DNA"/>
</dbReference>
<dbReference type="InterPro" id="IPR051200">
    <property type="entry name" value="Host-pathogen_enzymatic-act"/>
</dbReference>
<evidence type="ECO:0000313" key="2">
    <source>
        <dbReference type="Proteomes" id="UP001143543"/>
    </source>
</evidence>
<keyword evidence="2" id="KW-1185">Reference proteome</keyword>
<comment type="caution">
    <text evidence="1">The sequence shown here is derived from an EMBL/GenBank/DDBJ whole genome shotgun (WGS) entry which is preliminary data.</text>
</comment>
<sequence>MKMRDLFKGVALFFAAAIVFTSCNDNDDNIVQTEPLGDYEEGIFVTSEGGSISGSVDFIASDFSVSENSIYANVNNEELGTYFQSAYFDGDYAYLVVDNANTITVVNRYTFEKVGTITGLLMPIYMTVADGKGYVTNWGDPFNATDDFIAVVNLENFAVESTISVGEGPQQLVATDGQLFVTHLGGYSSNNIVSVIDLADNTVSTITVEDNPDDIVVNNAGEVVVLSQGATLYDANWNPIGDTVGSISFINTSTLAVDNSFAFAEGNHPSLMAYNNGVLYYVLNGSVYSMTDAATELPTSADLTLDASVYAYGMAVDNNNLYILNASFTELSDLLVYDLGTFTETYSFEVGLGASHVYFN</sequence>